<comment type="caution">
    <text evidence="2">The sequence shown here is derived from an EMBL/GenBank/DDBJ whole genome shotgun (WGS) entry which is preliminary data.</text>
</comment>
<dbReference type="EMBL" id="JACHJQ010000002">
    <property type="protein sequence ID" value="MBB4905935.1"/>
    <property type="molecule type" value="Genomic_DNA"/>
</dbReference>
<accession>A0A7W7Q2S6</accession>
<sequence>MPDGYGFEPAALDSIASHLKAAASALDSATQGAAPEVDAGLSSSFVGARLSVVHRAGVILAEFLDDSGHAVELGHGDYNDIENTVADEFAATERIAALTEQNREQDSGLRDTRVYDEDKRTDARSWENR</sequence>
<proteinExistence type="predicted"/>
<gene>
    <name evidence="2" type="ORF">FHR82_002152</name>
</gene>
<feature type="compositionally biased region" description="Basic and acidic residues" evidence="1">
    <location>
        <begin position="101"/>
        <end position="129"/>
    </location>
</feature>
<evidence type="ECO:0000313" key="2">
    <source>
        <dbReference type="EMBL" id="MBB4905935.1"/>
    </source>
</evidence>
<dbReference type="AlphaFoldDB" id="A0A7W7Q2S6"/>
<name>A0A7W7Q2S6_9PSEU</name>
<dbReference type="RefSeq" id="WP_184810091.1">
    <property type="nucleotide sequence ID" value="NZ_JACHJQ010000002.1"/>
</dbReference>
<evidence type="ECO:0000256" key="1">
    <source>
        <dbReference type="SAM" id="MobiDB-lite"/>
    </source>
</evidence>
<reference evidence="2 3" key="1">
    <citation type="submission" date="2020-08" db="EMBL/GenBank/DDBJ databases">
        <title>Genomic Encyclopedia of Type Strains, Phase III (KMG-III): the genomes of soil and plant-associated and newly described type strains.</title>
        <authorList>
            <person name="Whitman W."/>
        </authorList>
    </citation>
    <scope>NUCLEOTIDE SEQUENCE [LARGE SCALE GENOMIC DNA]</scope>
    <source>
        <strain evidence="2 3">CECT 8960</strain>
    </source>
</reference>
<keyword evidence="3" id="KW-1185">Reference proteome</keyword>
<dbReference type="Proteomes" id="UP000520767">
    <property type="component" value="Unassembled WGS sequence"/>
</dbReference>
<feature type="region of interest" description="Disordered" evidence="1">
    <location>
        <begin position="98"/>
        <end position="129"/>
    </location>
</feature>
<organism evidence="2 3">
    <name type="scientific">Actinophytocola algeriensis</name>
    <dbReference type="NCBI Taxonomy" id="1768010"/>
    <lineage>
        <taxon>Bacteria</taxon>
        <taxon>Bacillati</taxon>
        <taxon>Actinomycetota</taxon>
        <taxon>Actinomycetes</taxon>
        <taxon>Pseudonocardiales</taxon>
        <taxon>Pseudonocardiaceae</taxon>
    </lineage>
</organism>
<evidence type="ECO:0000313" key="3">
    <source>
        <dbReference type="Proteomes" id="UP000520767"/>
    </source>
</evidence>
<protein>
    <submittedName>
        <fullName evidence="2">Uncharacterized protein</fullName>
    </submittedName>
</protein>